<evidence type="ECO:0000256" key="1">
    <source>
        <dbReference type="SAM" id="MobiDB-lite"/>
    </source>
</evidence>
<dbReference type="AlphaFoldDB" id="I5C4P3"/>
<dbReference type="RefSeq" id="WP_009054706.1">
    <property type="nucleotide sequence ID" value="NZ_AJYA01000018.1"/>
</dbReference>
<proteinExistence type="predicted"/>
<name>I5C4P3_9BACT</name>
<feature type="region of interest" description="Disordered" evidence="1">
    <location>
        <begin position="1"/>
        <end position="23"/>
    </location>
</feature>
<accession>I5C4P3</accession>
<comment type="caution">
    <text evidence="2">The sequence shown here is derived from an EMBL/GenBank/DDBJ whole genome shotgun (WGS) entry which is preliminary data.</text>
</comment>
<evidence type="ECO:0000313" key="3">
    <source>
        <dbReference type="Proteomes" id="UP000005551"/>
    </source>
</evidence>
<dbReference type="Proteomes" id="UP000005551">
    <property type="component" value="Unassembled WGS sequence"/>
</dbReference>
<reference evidence="2 3" key="1">
    <citation type="submission" date="2012-05" db="EMBL/GenBank/DDBJ databases">
        <title>Genome sequence of Nitritalea halalkaliphila LW7.</title>
        <authorList>
            <person name="Jangir P.K."/>
            <person name="Singh A."/>
            <person name="Shivaji S."/>
            <person name="Sharma R."/>
        </authorList>
    </citation>
    <scope>NUCLEOTIDE SEQUENCE [LARGE SCALE GENOMIC DNA]</scope>
    <source>
        <strain evidence="2 3">LW7</strain>
    </source>
</reference>
<keyword evidence="3" id="KW-1185">Reference proteome</keyword>
<dbReference type="EMBL" id="AJYA01000018">
    <property type="protein sequence ID" value="EIM76795.1"/>
    <property type="molecule type" value="Genomic_DNA"/>
</dbReference>
<sequence length="76" mass="8770">MVFDKKERKRKQTNMNFGKKERKRKETNIVGGDVLFLKISSSIYFGLRPKVNIVVESLGWRLSEKNEVSAIGNLRG</sequence>
<protein>
    <submittedName>
        <fullName evidence="2">Uncharacterized protein</fullName>
    </submittedName>
</protein>
<evidence type="ECO:0000313" key="2">
    <source>
        <dbReference type="EMBL" id="EIM76795.1"/>
    </source>
</evidence>
<gene>
    <name evidence="2" type="ORF">A3SI_08831</name>
</gene>
<organism evidence="2 3">
    <name type="scientific">Nitritalea halalkaliphila LW7</name>
    <dbReference type="NCBI Taxonomy" id="1189621"/>
    <lineage>
        <taxon>Bacteria</taxon>
        <taxon>Pseudomonadati</taxon>
        <taxon>Bacteroidota</taxon>
        <taxon>Cytophagia</taxon>
        <taxon>Cytophagales</taxon>
        <taxon>Cyclobacteriaceae</taxon>
        <taxon>Nitritalea</taxon>
    </lineage>
</organism>
<dbReference type="STRING" id="1189621.A3SI_08831"/>